<dbReference type="PANTHER" id="PTHR30203:SF24">
    <property type="entry name" value="BLR4935 PROTEIN"/>
    <property type="match status" value="1"/>
</dbReference>
<proteinExistence type="inferred from homology"/>
<dbReference type="SUPFAM" id="SSF56954">
    <property type="entry name" value="Outer membrane efflux proteins (OEP)"/>
    <property type="match status" value="1"/>
</dbReference>
<dbReference type="PANTHER" id="PTHR30203">
    <property type="entry name" value="OUTER MEMBRANE CATION EFFLUX PROTEIN"/>
    <property type="match status" value="1"/>
</dbReference>
<evidence type="ECO:0000313" key="5">
    <source>
        <dbReference type="Proteomes" id="UP000550136"/>
    </source>
</evidence>
<dbReference type="InterPro" id="IPR003423">
    <property type="entry name" value="OMP_efflux"/>
</dbReference>
<feature type="region of interest" description="Disordered" evidence="2">
    <location>
        <begin position="429"/>
        <end position="450"/>
    </location>
</feature>
<dbReference type="InterPro" id="IPR010131">
    <property type="entry name" value="MdtP/NodT-like"/>
</dbReference>
<comment type="similarity">
    <text evidence="1">Belongs to the outer membrane factor (OMF) (TC 1.B.17) family.</text>
</comment>
<dbReference type="EMBL" id="JABEOU010000044">
    <property type="protein sequence ID" value="NNG58787.1"/>
    <property type="molecule type" value="Genomic_DNA"/>
</dbReference>
<evidence type="ECO:0000256" key="1">
    <source>
        <dbReference type="ARBA" id="ARBA00007613"/>
    </source>
</evidence>
<dbReference type="Proteomes" id="UP000550136">
    <property type="component" value="Unassembled WGS sequence"/>
</dbReference>
<keyword evidence="3" id="KW-0732">Signal</keyword>
<accession>A0A7Y2KRI2</accession>
<feature type="chain" id="PRO_5031089482" evidence="3">
    <location>
        <begin position="35"/>
        <end position="450"/>
    </location>
</feature>
<protein>
    <submittedName>
        <fullName evidence="4">TolC family protein</fullName>
    </submittedName>
</protein>
<name>A0A7Y2KRI2_SPHPI</name>
<evidence type="ECO:0000256" key="2">
    <source>
        <dbReference type="SAM" id="MobiDB-lite"/>
    </source>
</evidence>
<dbReference type="Pfam" id="PF02321">
    <property type="entry name" value="OEP"/>
    <property type="match status" value="2"/>
</dbReference>
<evidence type="ECO:0000313" key="4">
    <source>
        <dbReference type="EMBL" id="NNG58787.1"/>
    </source>
</evidence>
<dbReference type="AlphaFoldDB" id="A0A7Y2KRI2"/>
<reference evidence="4 5" key="1">
    <citation type="submission" date="2020-05" db="EMBL/GenBank/DDBJ databases">
        <title>Draft Genome Sequences of Sphingomonas sp. Isolated from the International Space Station.</title>
        <authorList>
            <person name="Bijlani S."/>
            <person name="Singh N.K."/>
            <person name="Mason C.E."/>
            <person name="Wang C.C."/>
            <person name="Venkateswaran K."/>
        </authorList>
    </citation>
    <scope>NUCLEOTIDE SEQUENCE [LARGE SCALE GENOMIC DNA]</scope>
    <source>
        <strain evidence="4 5">FKI-L5-BR-P1</strain>
    </source>
</reference>
<gene>
    <name evidence="4" type="ORF">HKX06_15590</name>
</gene>
<comment type="caution">
    <text evidence="4">The sequence shown here is derived from an EMBL/GenBank/DDBJ whole genome shotgun (WGS) entry which is preliminary data.</text>
</comment>
<dbReference type="GO" id="GO:0015562">
    <property type="term" value="F:efflux transmembrane transporter activity"/>
    <property type="evidence" value="ECO:0007669"/>
    <property type="project" value="InterPro"/>
</dbReference>
<feature type="signal peptide" evidence="3">
    <location>
        <begin position="1"/>
        <end position="34"/>
    </location>
</feature>
<sequence length="450" mass="46167">MNKHQDRLKGWKRGIRPSLAAVLTLGLPASGSFAQTTVPSSAAPSEPPFTLERALALGGAVSPSLAAGTAGVQAAAAGRRVAALRPNPEIVVGTENVAGSGEYRGLRSAETTAGLALPIELGGKRSARVAVADAQIDRARIGAAIAIADLTLSITQSYIEAAAAERRLIVAREQAGLAAEGARAARVRVTAGAASPIEQQRAEVLRINAETAVERAARTAEVSRANLARLIGQPVTGPLDTAWFDRIGGYGPTQPIAAEGTLALAAANADARTASAQVRLARAQRIPDVTVSASARRLEATNDLAAVFGVSVPFPVFNNGRAAIAQAQAQATQAEALRRVALLEAERSIASAQAELANAATTARTAGGPALVAAAEAARIARIGYAAGKFSQLDLLEAERTLRETRATAIDALAAYRDAEARLARLTAPATLSAEQTPPRAGSTLPGDIR</sequence>
<dbReference type="Gene3D" id="1.20.1600.10">
    <property type="entry name" value="Outer membrane efflux proteins (OEP)"/>
    <property type="match status" value="1"/>
</dbReference>
<evidence type="ECO:0000256" key="3">
    <source>
        <dbReference type="SAM" id="SignalP"/>
    </source>
</evidence>
<organism evidence="4 5">
    <name type="scientific">Sphingomonas paucimobilis</name>
    <name type="common">Pseudomonas paucimobilis</name>
    <dbReference type="NCBI Taxonomy" id="13689"/>
    <lineage>
        <taxon>Bacteria</taxon>
        <taxon>Pseudomonadati</taxon>
        <taxon>Pseudomonadota</taxon>
        <taxon>Alphaproteobacteria</taxon>
        <taxon>Sphingomonadales</taxon>
        <taxon>Sphingomonadaceae</taxon>
        <taxon>Sphingomonas</taxon>
    </lineage>
</organism>